<reference evidence="1" key="1">
    <citation type="submission" date="2014-09" db="EMBL/GenBank/DDBJ databases">
        <authorList>
            <person name="Magalhaes I.L.F."/>
            <person name="Oliveira U."/>
            <person name="Santos F.R."/>
            <person name="Vidigal T.H.D.A."/>
            <person name="Brescovit A.D."/>
            <person name="Santos A.J."/>
        </authorList>
    </citation>
    <scope>NUCLEOTIDE SEQUENCE</scope>
    <source>
        <tissue evidence="1">Shoot tissue taken approximately 20 cm above the soil surface</tissue>
    </source>
</reference>
<proteinExistence type="predicted"/>
<reference evidence="1" key="2">
    <citation type="journal article" date="2015" name="Data Brief">
        <title>Shoot transcriptome of the giant reed, Arundo donax.</title>
        <authorList>
            <person name="Barrero R.A."/>
            <person name="Guerrero F.D."/>
            <person name="Moolhuijzen P."/>
            <person name="Goolsby J.A."/>
            <person name="Tidwell J."/>
            <person name="Bellgard S.E."/>
            <person name="Bellgard M.I."/>
        </authorList>
    </citation>
    <scope>NUCLEOTIDE SEQUENCE</scope>
    <source>
        <tissue evidence="1">Shoot tissue taken approximately 20 cm above the soil surface</tissue>
    </source>
</reference>
<dbReference type="AlphaFoldDB" id="A0A0A9C361"/>
<accession>A0A0A9C361</accession>
<dbReference type="EMBL" id="GBRH01227191">
    <property type="protein sequence ID" value="JAD70704.1"/>
    <property type="molecule type" value="Transcribed_RNA"/>
</dbReference>
<organism evidence="1">
    <name type="scientific">Arundo donax</name>
    <name type="common">Giant reed</name>
    <name type="synonym">Donax arundinaceus</name>
    <dbReference type="NCBI Taxonomy" id="35708"/>
    <lineage>
        <taxon>Eukaryota</taxon>
        <taxon>Viridiplantae</taxon>
        <taxon>Streptophyta</taxon>
        <taxon>Embryophyta</taxon>
        <taxon>Tracheophyta</taxon>
        <taxon>Spermatophyta</taxon>
        <taxon>Magnoliopsida</taxon>
        <taxon>Liliopsida</taxon>
        <taxon>Poales</taxon>
        <taxon>Poaceae</taxon>
        <taxon>PACMAD clade</taxon>
        <taxon>Arundinoideae</taxon>
        <taxon>Arundineae</taxon>
        <taxon>Arundo</taxon>
    </lineage>
</organism>
<evidence type="ECO:0000313" key="1">
    <source>
        <dbReference type="EMBL" id="JAD70704.1"/>
    </source>
</evidence>
<name>A0A0A9C361_ARUDO</name>
<sequence>MVGSIVKPIYHSTQACYHQTCLHAISYNFCPQLYIISIGDNIVH</sequence>
<protein>
    <submittedName>
        <fullName evidence="1">Uncharacterized protein</fullName>
    </submittedName>
</protein>